<keyword evidence="4" id="KW-0233">DNA recombination</keyword>
<evidence type="ECO:0000313" key="8">
    <source>
        <dbReference type="EMBL" id="QIW53716.1"/>
    </source>
</evidence>
<evidence type="ECO:0000256" key="4">
    <source>
        <dbReference type="ARBA" id="ARBA00023172"/>
    </source>
</evidence>
<organism evidence="8 9">
    <name type="scientific">Pseudolactococcus raffinolactis</name>
    <dbReference type="NCBI Taxonomy" id="1366"/>
    <lineage>
        <taxon>Bacteria</taxon>
        <taxon>Bacillati</taxon>
        <taxon>Bacillota</taxon>
        <taxon>Bacilli</taxon>
        <taxon>Lactobacillales</taxon>
        <taxon>Streptococcaceae</taxon>
        <taxon>Pseudolactococcus</taxon>
    </lineage>
</organism>
<dbReference type="Pfam" id="PF14659">
    <property type="entry name" value="Phage_int_SAM_3"/>
    <property type="match status" value="1"/>
</dbReference>
<protein>
    <submittedName>
        <fullName evidence="8">Tyrosine-type recombinase/integrase</fullName>
    </submittedName>
</protein>
<dbReference type="PANTHER" id="PTHR30349">
    <property type="entry name" value="PHAGE INTEGRASE-RELATED"/>
    <property type="match status" value="1"/>
</dbReference>
<dbReference type="PROSITE" id="PS51898">
    <property type="entry name" value="TYR_RECOMBINASE"/>
    <property type="match status" value="1"/>
</dbReference>
<comment type="similarity">
    <text evidence="1">Belongs to the 'phage' integrase family.</text>
</comment>
<dbReference type="SUPFAM" id="SSF56349">
    <property type="entry name" value="DNA breaking-rejoining enzymes"/>
    <property type="match status" value="1"/>
</dbReference>
<dbReference type="GO" id="GO:0006310">
    <property type="term" value="P:DNA recombination"/>
    <property type="evidence" value="ECO:0007669"/>
    <property type="project" value="UniProtKB-KW"/>
</dbReference>
<dbReference type="PANTHER" id="PTHR30349:SF64">
    <property type="entry name" value="PROPHAGE INTEGRASE INTD-RELATED"/>
    <property type="match status" value="1"/>
</dbReference>
<dbReference type="CDD" id="cd01189">
    <property type="entry name" value="INT_ICEBs1_C_like"/>
    <property type="match status" value="1"/>
</dbReference>
<dbReference type="Gene3D" id="1.10.150.130">
    <property type="match status" value="1"/>
</dbReference>
<dbReference type="InterPro" id="IPR010998">
    <property type="entry name" value="Integrase_recombinase_N"/>
</dbReference>
<feature type="domain" description="Core-binding (CB)" evidence="7">
    <location>
        <begin position="76"/>
        <end position="158"/>
    </location>
</feature>
<evidence type="ECO:0000313" key="9">
    <source>
        <dbReference type="Proteomes" id="UP000501945"/>
    </source>
</evidence>
<evidence type="ECO:0000256" key="1">
    <source>
        <dbReference type="ARBA" id="ARBA00008857"/>
    </source>
</evidence>
<dbReference type="InterPro" id="IPR044068">
    <property type="entry name" value="CB"/>
</dbReference>
<dbReference type="EMBL" id="CP047616">
    <property type="protein sequence ID" value="QIW53716.1"/>
    <property type="molecule type" value="Genomic_DNA"/>
</dbReference>
<dbReference type="AlphaFoldDB" id="A0A6H0UEE2"/>
<reference evidence="8 9" key="1">
    <citation type="submission" date="2019-12" db="EMBL/GenBank/DDBJ databases">
        <title>Whole genome sequences of Lactococcus raffinolactis strains isolated from sewage.</title>
        <authorList>
            <person name="Ybazeta G."/>
            <person name="Ross M."/>
            <person name="Brabant-Kirwan D."/>
            <person name="Saleh M."/>
            <person name="Dillon J.A."/>
            <person name="Splinter K."/>
            <person name="Nokhbeh R."/>
        </authorList>
    </citation>
    <scope>NUCLEOTIDE SEQUENCE [LARGE SCALE GENOMIC DNA]</scope>
    <source>
        <strain evidence="8 9">Lr_19_5</strain>
    </source>
</reference>
<proteinExistence type="inferred from homology"/>
<dbReference type="GO" id="GO:0015074">
    <property type="term" value="P:DNA integration"/>
    <property type="evidence" value="ECO:0007669"/>
    <property type="project" value="UniProtKB-KW"/>
</dbReference>
<evidence type="ECO:0000256" key="5">
    <source>
        <dbReference type="PROSITE-ProRule" id="PRU01248"/>
    </source>
</evidence>
<feature type="domain" description="Tyr recombinase" evidence="6">
    <location>
        <begin position="179"/>
        <end position="377"/>
    </location>
</feature>
<name>A0A6H0UEE2_9LACT</name>
<keyword evidence="3 5" id="KW-0238">DNA-binding</keyword>
<dbReference type="RefSeq" id="WP_209451956.1">
    <property type="nucleotide sequence ID" value="NZ_CP047616.1"/>
</dbReference>
<accession>A0A6H0UEE2</accession>
<dbReference type="InterPro" id="IPR002104">
    <property type="entry name" value="Integrase_catalytic"/>
</dbReference>
<dbReference type="InterPro" id="IPR013762">
    <property type="entry name" value="Integrase-like_cat_sf"/>
</dbReference>
<dbReference type="InterPro" id="IPR011010">
    <property type="entry name" value="DNA_brk_join_enz"/>
</dbReference>
<gene>
    <name evidence="8" type="ORF">GU336_05940</name>
</gene>
<dbReference type="Gene3D" id="1.10.443.10">
    <property type="entry name" value="Intergrase catalytic core"/>
    <property type="match status" value="1"/>
</dbReference>
<evidence type="ECO:0000256" key="2">
    <source>
        <dbReference type="ARBA" id="ARBA00022908"/>
    </source>
</evidence>
<evidence type="ECO:0000259" key="7">
    <source>
        <dbReference type="PROSITE" id="PS51900"/>
    </source>
</evidence>
<dbReference type="GO" id="GO:0003677">
    <property type="term" value="F:DNA binding"/>
    <property type="evidence" value="ECO:0007669"/>
    <property type="project" value="UniProtKB-UniRule"/>
</dbReference>
<dbReference type="PROSITE" id="PS51900">
    <property type="entry name" value="CB"/>
    <property type="match status" value="1"/>
</dbReference>
<keyword evidence="2" id="KW-0229">DNA integration</keyword>
<evidence type="ECO:0000256" key="3">
    <source>
        <dbReference type="ARBA" id="ARBA00023125"/>
    </source>
</evidence>
<dbReference type="InterPro" id="IPR050090">
    <property type="entry name" value="Tyrosine_recombinase_XerCD"/>
</dbReference>
<dbReference type="Pfam" id="PF00589">
    <property type="entry name" value="Phage_integrase"/>
    <property type="match status" value="1"/>
</dbReference>
<sequence>MTSSTKYPGVRKDDKGQFFFQVELGVDQITGKRITKKARKSATGKPFQSAQEAYKELTRVKNDYNKSSGYSNYRITYLQFMKNNFLEAYKAKVQISTLESKIPALRQITERFGNKKLRDITVQDCENFRLFLINKSGYKQSYASQVYGLFRQSLDYAVSLNYLDFNISKKTQAIPKGKCFVEYWTKEEFEKVIQTFYLNDLYDHMSFLSIWLYYTTGIRVSEGLALQWSDVDFQNKKLRINKTLVRSRGKWELKQWTKTDCGMRTISLDNDTISYLRNWKAVHDILGLNEFIMTYSGNPLSRSTIMRIITQHAKIANVKRIQGKGLRHSHVSYMINEFNASVLLLSKRLGHSSPEITLKHYSHLWSRSDEGLAEMITGNIKVITSDTMLTKNNGNQSYNPHEQVLDISPAKLPA</sequence>
<dbReference type="InterPro" id="IPR004107">
    <property type="entry name" value="Integrase_SAM-like_N"/>
</dbReference>
<dbReference type="Proteomes" id="UP000501945">
    <property type="component" value="Chromosome"/>
</dbReference>
<evidence type="ECO:0000259" key="6">
    <source>
        <dbReference type="PROSITE" id="PS51898"/>
    </source>
</evidence>